<accession>A0AA36AH82</accession>
<proteinExistence type="predicted"/>
<evidence type="ECO:0000313" key="2">
    <source>
        <dbReference type="Proteomes" id="UP001162480"/>
    </source>
</evidence>
<dbReference type="EMBL" id="OX597814">
    <property type="protein sequence ID" value="CAI9714972.1"/>
    <property type="molecule type" value="Genomic_DNA"/>
</dbReference>
<dbReference type="AlphaFoldDB" id="A0AA36AH82"/>
<name>A0AA36AH82_OCTVU</name>
<keyword evidence="2" id="KW-1185">Reference proteome</keyword>
<dbReference type="Proteomes" id="UP001162480">
    <property type="component" value="Chromosome 1"/>
</dbReference>
<reference evidence="1" key="1">
    <citation type="submission" date="2023-08" db="EMBL/GenBank/DDBJ databases">
        <authorList>
            <person name="Alioto T."/>
            <person name="Alioto T."/>
            <person name="Gomez Garrido J."/>
        </authorList>
    </citation>
    <scope>NUCLEOTIDE SEQUENCE</scope>
</reference>
<gene>
    <name evidence="1" type="ORF">OCTVUL_1B004802</name>
</gene>
<sequence>MFLIVCSFSTLFLISETIRFIACFIITAMVTGFIAATVLNANFTANAIDITFIVIAVDIAAPTEMASLGLDLLATKMQNTFERKSRRGEKKRLNFYKSVIRSKVHEMPFSDASRICGDLRSVNFKAQLLHYDGSTTEADVIVTTKLMLLLLQSYYCYLIWGSQELDAVAISCFSCGESS</sequence>
<organism evidence="1 2">
    <name type="scientific">Octopus vulgaris</name>
    <name type="common">Common octopus</name>
    <dbReference type="NCBI Taxonomy" id="6645"/>
    <lineage>
        <taxon>Eukaryota</taxon>
        <taxon>Metazoa</taxon>
        <taxon>Spiralia</taxon>
        <taxon>Lophotrochozoa</taxon>
        <taxon>Mollusca</taxon>
        <taxon>Cephalopoda</taxon>
        <taxon>Coleoidea</taxon>
        <taxon>Octopodiformes</taxon>
        <taxon>Octopoda</taxon>
        <taxon>Incirrata</taxon>
        <taxon>Octopodidae</taxon>
        <taxon>Octopus</taxon>
    </lineage>
</organism>
<protein>
    <submittedName>
        <fullName evidence="1">Uncharacterized protein</fullName>
    </submittedName>
</protein>
<evidence type="ECO:0000313" key="1">
    <source>
        <dbReference type="EMBL" id="CAI9714972.1"/>
    </source>
</evidence>